<dbReference type="GO" id="GO:0045957">
    <property type="term" value="P:negative regulation of complement activation, alternative pathway"/>
    <property type="evidence" value="ECO:0007669"/>
    <property type="project" value="TreeGrafter"/>
</dbReference>
<dbReference type="InterPro" id="IPR039939">
    <property type="entry name" value="VSIG4"/>
</dbReference>
<organism evidence="2 3">
    <name type="scientific">Anas platyrhynchos</name>
    <name type="common">Mallard</name>
    <name type="synonym">Anas boschas</name>
    <dbReference type="NCBI Taxonomy" id="8839"/>
    <lineage>
        <taxon>Eukaryota</taxon>
        <taxon>Metazoa</taxon>
        <taxon>Chordata</taxon>
        <taxon>Craniata</taxon>
        <taxon>Vertebrata</taxon>
        <taxon>Euteleostomi</taxon>
        <taxon>Archelosauria</taxon>
        <taxon>Archosauria</taxon>
        <taxon>Dinosauria</taxon>
        <taxon>Saurischia</taxon>
        <taxon>Theropoda</taxon>
        <taxon>Coelurosauria</taxon>
        <taxon>Aves</taxon>
        <taxon>Neognathae</taxon>
        <taxon>Galloanserae</taxon>
        <taxon>Anseriformes</taxon>
        <taxon>Anatidae</taxon>
        <taxon>Anatinae</taxon>
        <taxon>Anas</taxon>
    </lineage>
</organism>
<protein>
    <submittedName>
        <fullName evidence="2">Uncharacterized protein</fullName>
    </submittedName>
</protein>
<dbReference type="AlphaFoldDB" id="R0L403"/>
<keyword evidence="1" id="KW-1133">Transmembrane helix</keyword>
<dbReference type="EMBL" id="KB743210">
    <property type="protein sequence ID" value="EOB00309.1"/>
    <property type="molecule type" value="Genomic_DNA"/>
</dbReference>
<name>R0L403_ANAPL</name>
<evidence type="ECO:0000313" key="2">
    <source>
        <dbReference type="EMBL" id="EOB00309.1"/>
    </source>
</evidence>
<dbReference type="GO" id="GO:0042130">
    <property type="term" value="P:negative regulation of T cell proliferation"/>
    <property type="evidence" value="ECO:0007669"/>
    <property type="project" value="InterPro"/>
</dbReference>
<dbReference type="PANTHER" id="PTHR15466:SF2">
    <property type="entry name" value="V-SET AND IMMUNOGLOBULIN DOMAIN-CONTAINING PROTEIN 4"/>
    <property type="match status" value="1"/>
</dbReference>
<feature type="transmembrane region" description="Helical" evidence="1">
    <location>
        <begin position="6"/>
        <end position="31"/>
    </location>
</feature>
<feature type="non-terminal residue" evidence="2">
    <location>
        <position position="113"/>
    </location>
</feature>
<dbReference type="GO" id="GO:0001851">
    <property type="term" value="F:complement component C3b binding"/>
    <property type="evidence" value="ECO:0007669"/>
    <property type="project" value="TreeGrafter"/>
</dbReference>
<dbReference type="Proteomes" id="UP000296049">
    <property type="component" value="Unassembled WGS sequence"/>
</dbReference>
<keyword evidence="1" id="KW-0472">Membrane</keyword>
<accession>R0L403</accession>
<dbReference type="GO" id="GO:0032703">
    <property type="term" value="P:negative regulation of interleukin-2 production"/>
    <property type="evidence" value="ECO:0007669"/>
    <property type="project" value="InterPro"/>
</dbReference>
<dbReference type="PANTHER" id="PTHR15466">
    <property type="entry name" value="V-SET AND IMMUNOGLOBULIN DOMAIN CONTAINING 4"/>
    <property type="match status" value="1"/>
</dbReference>
<evidence type="ECO:0000313" key="3">
    <source>
        <dbReference type="Proteomes" id="UP000296049"/>
    </source>
</evidence>
<reference evidence="3" key="1">
    <citation type="journal article" date="2013" name="Nat. Genet.">
        <title>The duck genome and transcriptome provide insight into an avian influenza virus reservoir species.</title>
        <authorList>
            <person name="Huang Y."/>
            <person name="Li Y."/>
            <person name="Burt D.W."/>
            <person name="Chen H."/>
            <person name="Zhang Y."/>
            <person name="Qian W."/>
            <person name="Kim H."/>
            <person name="Gan S."/>
            <person name="Zhao Y."/>
            <person name="Li J."/>
            <person name="Yi K."/>
            <person name="Feng H."/>
            <person name="Zhu P."/>
            <person name="Li B."/>
            <person name="Liu Q."/>
            <person name="Fairley S."/>
            <person name="Magor K.E."/>
            <person name="Du Z."/>
            <person name="Hu X."/>
            <person name="Goodman L."/>
            <person name="Tafer H."/>
            <person name="Vignal A."/>
            <person name="Lee T."/>
            <person name="Kim K.W."/>
            <person name="Sheng Z."/>
            <person name="An Y."/>
            <person name="Searle S."/>
            <person name="Herrero J."/>
            <person name="Groenen M.A."/>
            <person name="Crooijmans R.P."/>
            <person name="Faraut T."/>
            <person name="Cai Q."/>
            <person name="Webster R.G."/>
            <person name="Aldridge J.R."/>
            <person name="Warren W.C."/>
            <person name="Bartschat S."/>
            <person name="Kehr S."/>
            <person name="Marz M."/>
            <person name="Stadler P.F."/>
            <person name="Smith J."/>
            <person name="Kraus R.H."/>
            <person name="Zhao Y."/>
            <person name="Ren L."/>
            <person name="Fei J."/>
            <person name="Morisson M."/>
            <person name="Kaiser P."/>
            <person name="Griffin D.K."/>
            <person name="Rao M."/>
            <person name="Pitel F."/>
            <person name="Wang J."/>
            <person name="Li N."/>
        </authorList>
    </citation>
    <scope>NUCLEOTIDE SEQUENCE [LARGE SCALE GENOMIC DNA]</scope>
</reference>
<feature type="non-terminal residue" evidence="2">
    <location>
        <position position="1"/>
    </location>
</feature>
<keyword evidence="3" id="KW-1185">Reference proteome</keyword>
<evidence type="ECO:0000256" key="1">
    <source>
        <dbReference type="SAM" id="Phobius"/>
    </source>
</evidence>
<dbReference type="GO" id="GO:0043031">
    <property type="term" value="P:negative regulation of macrophage activation"/>
    <property type="evidence" value="ECO:0007669"/>
    <property type="project" value="InterPro"/>
</dbReference>
<keyword evidence="1" id="KW-0812">Transmembrane</keyword>
<sequence length="113" mass="12870">QKTHLSLYMVILIAVLCGAVVFLVIFTIVCIRKPKEEPTYEVAFHSTADVTRLDTAAEVPVQCLKEKINLEADTSYEIVTMKDNNYDNVCKGKNPEYETLLNSMESEYEVQNF</sequence>
<proteinExistence type="predicted"/>
<gene>
    <name evidence="2" type="ORF">Anapl_09296</name>
</gene>